<reference evidence="1" key="2">
    <citation type="submission" date="2020-09" db="EMBL/GenBank/DDBJ databases">
        <authorList>
            <person name="Sun Q."/>
            <person name="Ohkuma M."/>
        </authorList>
    </citation>
    <scope>NUCLEOTIDE SEQUENCE</scope>
    <source>
        <strain evidence="1">JCM 19831</strain>
    </source>
</reference>
<organism evidence="1 2">
    <name type="scientific">Dactylosporangium sucinum</name>
    <dbReference type="NCBI Taxonomy" id="1424081"/>
    <lineage>
        <taxon>Bacteria</taxon>
        <taxon>Bacillati</taxon>
        <taxon>Actinomycetota</taxon>
        <taxon>Actinomycetes</taxon>
        <taxon>Micromonosporales</taxon>
        <taxon>Micromonosporaceae</taxon>
        <taxon>Dactylosporangium</taxon>
    </lineage>
</organism>
<protein>
    <submittedName>
        <fullName evidence="1">Uncharacterized protein</fullName>
    </submittedName>
</protein>
<gene>
    <name evidence="1" type="ORF">GCM10007977_103660</name>
</gene>
<keyword evidence="2" id="KW-1185">Reference proteome</keyword>
<name>A0A917UG44_9ACTN</name>
<sequence length="161" mass="16629">MPYLPGMALLAMTSPLAPVVAALEGLRRRHPEEVACVAPGLVIRPDEAVARAVTAEGLAVLLVAGWTRAHRVPLLFADATFLTGTGQLGVTRARVAVLDGDPAAAHPGVVVARTRRDLLTIVQANLCALSPGPGLAPAIHALTERWSAPAPAAASLLTHHC</sequence>
<dbReference type="AlphaFoldDB" id="A0A917UG44"/>
<reference evidence="1" key="1">
    <citation type="journal article" date="2014" name="Int. J. Syst. Evol. Microbiol.">
        <title>Complete genome sequence of Corynebacterium casei LMG S-19264T (=DSM 44701T), isolated from a smear-ripened cheese.</title>
        <authorList>
            <consortium name="US DOE Joint Genome Institute (JGI-PGF)"/>
            <person name="Walter F."/>
            <person name="Albersmeier A."/>
            <person name="Kalinowski J."/>
            <person name="Ruckert C."/>
        </authorList>
    </citation>
    <scope>NUCLEOTIDE SEQUENCE</scope>
    <source>
        <strain evidence="1">JCM 19831</strain>
    </source>
</reference>
<comment type="caution">
    <text evidence="1">The sequence shown here is derived from an EMBL/GenBank/DDBJ whole genome shotgun (WGS) entry which is preliminary data.</text>
</comment>
<dbReference type="EMBL" id="BMPI01000100">
    <property type="protein sequence ID" value="GGM85218.1"/>
    <property type="molecule type" value="Genomic_DNA"/>
</dbReference>
<dbReference type="Proteomes" id="UP000642070">
    <property type="component" value="Unassembled WGS sequence"/>
</dbReference>
<proteinExistence type="predicted"/>
<evidence type="ECO:0000313" key="2">
    <source>
        <dbReference type="Proteomes" id="UP000642070"/>
    </source>
</evidence>
<evidence type="ECO:0000313" key="1">
    <source>
        <dbReference type="EMBL" id="GGM85218.1"/>
    </source>
</evidence>
<accession>A0A917UG44</accession>